<name>A0A0S7XV92_UNCSA</name>
<protein>
    <recommendedName>
        <fullName evidence="3">HEPN domain-containing protein</fullName>
    </recommendedName>
</protein>
<dbReference type="AlphaFoldDB" id="A0A0S7XV92"/>
<gene>
    <name evidence="1" type="ORF">AMJ44_09190</name>
</gene>
<sequence>MERWEATLSLALNQVEQAKNKDLDIKIQRIGMAIENLLKAVLMKAGKYVDESRGGERHHICFELLRKIKKEGCLDKNIIKKMEEILIGEKLIYMDQKLLNKETTAGYYPNIRYAIDVNGVWISLVEHLSPEILQQKYKLLIKFRDLIKENI</sequence>
<proteinExistence type="predicted"/>
<organism evidence="1 2">
    <name type="scientific">candidate division WOR-1 bacterium DG_54_3</name>
    <dbReference type="NCBI Taxonomy" id="1703775"/>
    <lineage>
        <taxon>Bacteria</taxon>
        <taxon>Bacillati</taxon>
        <taxon>Saganbacteria</taxon>
    </lineage>
</organism>
<evidence type="ECO:0000313" key="1">
    <source>
        <dbReference type="EMBL" id="KPJ65961.1"/>
    </source>
</evidence>
<comment type="caution">
    <text evidence="1">The sequence shown here is derived from an EMBL/GenBank/DDBJ whole genome shotgun (WGS) entry which is preliminary data.</text>
</comment>
<dbReference type="EMBL" id="LIZX01000096">
    <property type="protein sequence ID" value="KPJ65961.1"/>
    <property type="molecule type" value="Genomic_DNA"/>
</dbReference>
<evidence type="ECO:0000313" key="2">
    <source>
        <dbReference type="Proteomes" id="UP000051861"/>
    </source>
</evidence>
<dbReference type="Proteomes" id="UP000051861">
    <property type="component" value="Unassembled WGS sequence"/>
</dbReference>
<evidence type="ECO:0008006" key="3">
    <source>
        <dbReference type="Google" id="ProtNLM"/>
    </source>
</evidence>
<reference evidence="1 2" key="1">
    <citation type="journal article" date="2015" name="Microbiome">
        <title>Genomic resolution of linkages in carbon, nitrogen, and sulfur cycling among widespread estuary sediment bacteria.</title>
        <authorList>
            <person name="Baker B.J."/>
            <person name="Lazar C.S."/>
            <person name="Teske A.P."/>
            <person name="Dick G.J."/>
        </authorList>
    </citation>
    <scope>NUCLEOTIDE SEQUENCE [LARGE SCALE GENOMIC DNA]</scope>
    <source>
        <strain evidence="1">DG_54_3</strain>
    </source>
</reference>
<accession>A0A0S7XV92</accession>